<evidence type="ECO:0000256" key="1">
    <source>
        <dbReference type="ARBA" id="ARBA00004970"/>
    </source>
</evidence>
<organism evidence="10 11">
    <name type="scientific">Lentilactobacillus diolivorans DSM 14421</name>
    <dbReference type="NCBI Taxonomy" id="1423739"/>
    <lineage>
        <taxon>Bacteria</taxon>
        <taxon>Bacillati</taxon>
        <taxon>Bacillota</taxon>
        <taxon>Bacilli</taxon>
        <taxon>Lactobacillales</taxon>
        <taxon>Lactobacillaceae</taxon>
        <taxon>Lentilactobacillus</taxon>
    </lineage>
</organism>
<dbReference type="AlphaFoldDB" id="A0A0R1SHN6"/>
<gene>
    <name evidence="10" type="ORF">FC85_GL003048</name>
</gene>
<evidence type="ECO:0000259" key="9">
    <source>
        <dbReference type="Pfam" id="PF02811"/>
    </source>
</evidence>
<protein>
    <recommendedName>
        <fullName evidence="3 8">Histidinol-phosphatase</fullName>
        <shortName evidence="8">HolPase</shortName>
        <ecNumber evidence="3 8">3.1.3.15</ecNumber>
    </recommendedName>
</protein>
<dbReference type="NCBIfam" id="NF005996">
    <property type="entry name" value="PRK08123.1"/>
    <property type="match status" value="1"/>
</dbReference>
<feature type="domain" description="PHP" evidence="9">
    <location>
        <begin position="6"/>
        <end position="225"/>
    </location>
</feature>
<accession>A0A0R1SHN6</accession>
<dbReference type="GO" id="GO:0004401">
    <property type="term" value="F:histidinol-phosphatase activity"/>
    <property type="evidence" value="ECO:0007669"/>
    <property type="project" value="UniProtKB-UniRule"/>
</dbReference>
<name>A0A0R1SHN6_9LACO</name>
<dbReference type="PANTHER" id="PTHR21039">
    <property type="entry name" value="HISTIDINOL PHOSPHATASE-RELATED"/>
    <property type="match status" value="1"/>
</dbReference>
<evidence type="ECO:0000256" key="2">
    <source>
        <dbReference type="ARBA" id="ARBA00009152"/>
    </source>
</evidence>
<keyword evidence="4 8" id="KW-0028">Amino-acid biosynthesis</keyword>
<comment type="catalytic activity">
    <reaction evidence="7 8">
        <text>L-histidinol phosphate + H2O = L-histidinol + phosphate</text>
        <dbReference type="Rhea" id="RHEA:14465"/>
        <dbReference type="ChEBI" id="CHEBI:15377"/>
        <dbReference type="ChEBI" id="CHEBI:43474"/>
        <dbReference type="ChEBI" id="CHEBI:57699"/>
        <dbReference type="ChEBI" id="CHEBI:57980"/>
        <dbReference type="EC" id="3.1.3.15"/>
    </reaction>
</comment>
<dbReference type="Proteomes" id="UP000052013">
    <property type="component" value="Unassembled WGS sequence"/>
</dbReference>
<evidence type="ECO:0000313" key="11">
    <source>
        <dbReference type="Proteomes" id="UP000052013"/>
    </source>
</evidence>
<dbReference type="GO" id="GO:0000105">
    <property type="term" value="P:L-histidine biosynthetic process"/>
    <property type="evidence" value="ECO:0007669"/>
    <property type="project" value="UniProtKB-UniRule"/>
</dbReference>
<evidence type="ECO:0000256" key="3">
    <source>
        <dbReference type="ARBA" id="ARBA00013085"/>
    </source>
</evidence>
<sequence>MVKREGHSHTEFCPHGSGDDVELMIQKAIRLGFDTYSITEHAPLPAGFSDDYRGKKTGLTEAAISMSDLEPYFKKANEMKTKYADQIQIQIGFEVDYLPEFTNWTKAFLDEYGPRTTDNILSVHFLKGRDGHYWCVDDTLADFQTGLLSQFQDSQSLYRLYFEQVNRSIRDDLGKFAPQRIGHMTLIKKFQDHFRLDSAFSPENLGIVSDILLAIKSQGRQLDLNAAGLYKKDCNEQYPSLQIIEMARVLKIPMIYGSDAHSVADIGRGYHALADFVTDSF</sequence>
<dbReference type="PATRIC" id="fig|1423739.3.peg.3176"/>
<keyword evidence="5 8" id="KW-0378">Hydrolase</keyword>
<evidence type="ECO:0000256" key="7">
    <source>
        <dbReference type="ARBA" id="ARBA00049158"/>
    </source>
</evidence>
<dbReference type="NCBIfam" id="TIGR01856">
    <property type="entry name" value="hisJ_fam"/>
    <property type="match status" value="1"/>
</dbReference>
<dbReference type="Pfam" id="PF02811">
    <property type="entry name" value="PHP"/>
    <property type="match status" value="1"/>
</dbReference>
<dbReference type="InterPro" id="IPR004013">
    <property type="entry name" value="PHP_dom"/>
</dbReference>
<evidence type="ECO:0000256" key="4">
    <source>
        <dbReference type="ARBA" id="ARBA00022605"/>
    </source>
</evidence>
<dbReference type="Pfam" id="PF13263">
    <property type="entry name" value="PHP_C"/>
    <property type="match status" value="1"/>
</dbReference>
<evidence type="ECO:0000256" key="8">
    <source>
        <dbReference type="RuleBase" id="RU366003"/>
    </source>
</evidence>
<dbReference type="UniPathway" id="UPA00031">
    <property type="reaction ID" value="UER00013"/>
</dbReference>
<dbReference type="GO" id="GO:0005737">
    <property type="term" value="C:cytoplasm"/>
    <property type="evidence" value="ECO:0007669"/>
    <property type="project" value="TreeGrafter"/>
</dbReference>
<dbReference type="STRING" id="1423739.FC85_GL003048"/>
<evidence type="ECO:0000256" key="6">
    <source>
        <dbReference type="ARBA" id="ARBA00023102"/>
    </source>
</evidence>
<dbReference type="InterPro" id="IPR010140">
    <property type="entry name" value="Histidinol_P_phosphatase_HisJ"/>
</dbReference>
<comment type="pathway">
    <text evidence="1 8">Amino-acid biosynthesis; L-histidine biosynthesis; L-histidine from 5-phospho-alpha-D-ribose 1-diphosphate: step 8/9.</text>
</comment>
<dbReference type="InterPro" id="IPR016195">
    <property type="entry name" value="Pol/histidinol_Pase-like"/>
</dbReference>
<dbReference type="SUPFAM" id="SSF89550">
    <property type="entry name" value="PHP domain-like"/>
    <property type="match status" value="1"/>
</dbReference>
<reference evidence="10 11" key="1">
    <citation type="journal article" date="2015" name="Genome Announc.">
        <title>Expanding the biotechnology potential of lactobacilli through comparative genomics of 213 strains and associated genera.</title>
        <authorList>
            <person name="Sun Z."/>
            <person name="Harris H.M."/>
            <person name="McCann A."/>
            <person name="Guo C."/>
            <person name="Argimon S."/>
            <person name="Zhang W."/>
            <person name="Yang X."/>
            <person name="Jeffery I.B."/>
            <person name="Cooney J.C."/>
            <person name="Kagawa T.F."/>
            <person name="Liu W."/>
            <person name="Song Y."/>
            <person name="Salvetti E."/>
            <person name="Wrobel A."/>
            <person name="Rasinkangas P."/>
            <person name="Parkhill J."/>
            <person name="Rea M.C."/>
            <person name="O'Sullivan O."/>
            <person name="Ritari J."/>
            <person name="Douillard F.P."/>
            <person name="Paul Ross R."/>
            <person name="Yang R."/>
            <person name="Briner A.E."/>
            <person name="Felis G.E."/>
            <person name="de Vos W.M."/>
            <person name="Barrangou R."/>
            <person name="Klaenhammer T.R."/>
            <person name="Caufield P.W."/>
            <person name="Cui Y."/>
            <person name="Zhang H."/>
            <person name="O'Toole P.W."/>
        </authorList>
    </citation>
    <scope>NUCLEOTIDE SEQUENCE [LARGE SCALE GENOMIC DNA]</scope>
    <source>
        <strain evidence="10 11">DSM 14421</strain>
    </source>
</reference>
<dbReference type="CDD" id="cd12110">
    <property type="entry name" value="PHP_HisPPase_Hisj_like"/>
    <property type="match status" value="1"/>
</dbReference>
<evidence type="ECO:0000256" key="5">
    <source>
        <dbReference type="ARBA" id="ARBA00022801"/>
    </source>
</evidence>
<dbReference type="RefSeq" id="WP_083484998.1">
    <property type="nucleotide sequence ID" value="NZ_AZEY01000058.1"/>
</dbReference>
<comment type="similarity">
    <text evidence="2 8">Belongs to the PHP hydrolase family. HisK subfamily.</text>
</comment>
<evidence type="ECO:0000313" key="10">
    <source>
        <dbReference type="EMBL" id="KRL65701.1"/>
    </source>
</evidence>
<proteinExistence type="inferred from homology"/>
<comment type="caution">
    <text evidence="10">The sequence shown here is derived from an EMBL/GenBank/DDBJ whole genome shotgun (WGS) entry which is preliminary data.</text>
</comment>
<dbReference type="Gene3D" id="3.20.20.140">
    <property type="entry name" value="Metal-dependent hydrolases"/>
    <property type="match status" value="1"/>
</dbReference>
<dbReference type="EMBL" id="AZEY01000058">
    <property type="protein sequence ID" value="KRL65701.1"/>
    <property type="molecule type" value="Genomic_DNA"/>
</dbReference>
<dbReference type="EC" id="3.1.3.15" evidence="3 8"/>
<dbReference type="PANTHER" id="PTHR21039:SF0">
    <property type="entry name" value="HISTIDINOL-PHOSPHATASE"/>
    <property type="match status" value="1"/>
</dbReference>
<keyword evidence="6 8" id="KW-0368">Histidine biosynthesis</keyword>